<dbReference type="RefSeq" id="WP_254745633.1">
    <property type="nucleotide sequence ID" value="NZ_JANCLU010000024.1"/>
</dbReference>
<evidence type="ECO:0000313" key="1">
    <source>
        <dbReference type="EMBL" id="MCP8940654.1"/>
    </source>
</evidence>
<sequence>MEITESPCIQVCVMDRAAGLCIGCGRTIDEISRWAAMSPAERRAIMDRLPRRLAEAKLEPLPPRVRTGRRRLRERS</sequence>
<proteinExistence type="predicted"/>
<dbReference type="Pfam" id="PF06945">
    <property type="entry name" value="DUF1289"/>
    <property type="match status" value="1"/>
</dbReference>
<gene>
    <name evidence="1" type="ORF">NK718_19180</name>
</gene>
<dbReference type="PANTHER" id="PTHR35175">
    <property type="entry name" value="DUF1289 DOMAIN-CONTAINING PROTEIN"/>
    <property type="match status" value="1"/>
</dbReference>
<keyword evidence="2" id="KW-1185">Reference proteome</keyword>
<comment type="caution">
    <text evidence="1">The sequence shown here is derived from an EMBL/GenBank/DDBJ whole genome shotgun (WGS) entry which is preliminary data.</text>
</comment>
<reference evidence="1 2" key="1">
    <citation type="submission" date="2022-07" db="EMBL/GenBank/DDBJ databases">
        <authorList>
            <person name="Li W.-J."/>
            <person name="Deng Q.-Q."/>
        </authorList>
    </citation>
    <scope>NUCLEOTIDE SEQUENCE [LARGE SCALE GENOMIC DNA]</scope>
    <source>
        <strain evidence="1 2">SYSU M60028</strain>
    </source>
</reference>
<accession>A0ABT1LGT1</accession>
<dbReference type="EMBL" id="JANCLU010000024">
    <property type="protein sequence ID" value="MCP8940654.1"/>
    <property type="molecule type" value="Genomic_DNA"/>
</dbReference>
<organism evidence="1 2">
    <name type="scientific">Alsobacter ponti</name>
    <dbReference type="NCBI Taxonomy" id="2962936"/>
    <lineage>
        <taxon>Bacteria</taxon>
        <taxon>Pseudomonadati</taxon>
        <taxon>Pseudomonadota</taxon>
        <taxon>Alphaproteobacteria</taxon>
        <taxon>Hyphomicrobiales</taxon>
        <taxon>Alsobacteraceae</taxon>
        <taxon>Alsobacter</taxon>
    </lineage>
</organism>
<evidence type="ECO:0000313" key="2">
    <source>
        <dbReference type="Proteomes" id="UP001205890"/>
    </source>
</evidence>
<name>A0ABT1LGT1_9HYPH</name>
<dbReference type="InterPro" id="IPR010710">
    <property type="entry name" value="DUF1289"/>
</dbReference>
<dbReference type="Proteomes" id="UP001205890">
    <property type="component" value="Unassembled WGS sequence"/>
</dbReference>
<dbReference type="PANTHER" id="PTHR35175:SF2">
    <property type="entry name" value="DUF1289 DOMAIN-CONTAINING PROTEIN"/>
    <property type="match status" value="1"/>
</dbReference>
<protein>
    <submittedName>
        <fullName evidence="1">DUF1289 domain-containing protein</fullName>
    </submittedName>
</protein>